<dbReference type="InterPro" id="IPR014721">
    <property type="entry name" value="Ribsml_uS5_D2-typ_fold_subgr"/>
</dbReference>
<evidence type="ECO:0000256" key="8">
    <source>
        <dbReference type="NCBIfam" id="TIGR00188"/>
    </source>
</evidence>
<keyword evidence="3 7" id="KW-0540">Nuclease</keyword>
<dbReference type="AlphaFoldDB" id="A0A126T5X8"/>
<keyword evidence="5 7" id="KW-0378">Hydrolase</keyword>
<dbReference type="PANTHER" id="PTHR33992:SF1">
    <property type="entry name" value="RIBONUCLEASE P PROTEIN COMPONENT"/>
    <property type="match status" value="1"/>
</dbReference>
<dbReference type="GO" id="GO:0004526">
    <property type="term" value="F:ribonuclease P activity"/>
    <property type="evidence" value="ECO:0007669"/>
    <property type="project" value="UniProtKB-UniRule"/>
</dbReference>
<dbReference type="GO" id="GO:0001682">
    <property type="term" value="P:tRNA 5'-leader removal"/>
    <property type="evidence" value="ECO:0007669"/>
    <property type="project" value="UniProtKB-UniRule"/>
</dbReference>
<dbReference type="SUPFAM" id="SSF54211">
    <property type="entry name" value="Ribosomal protein S5 domain 2-like"/>
    <property type="match status" value="1"/>
</dbReference>
<dbReference type="OrthoDB" id="9796422at2"/>
<sequence length="122" mass="13787">MSAEDFGFPDQYRLGTPAEYKKVFTNPVKSTDKYFTVLATSNILPHPRLGLAIAKKTIKKAVARNRIKRAVRESFRLQRQHIVGIDIVVLARGDAANAASPILRKSLERHWHKLVDRCDSCS</sequence>
<keyword evidence="6 7" id="KW-0694">RNA-binding</keyword>
<dbReference type="Gene3D" id="3.30.230.10">
    <property type="match status" value="1"/>
</dbReference>
<comment type="subunit">
    <text evidence="7">Consists of a catalytic RNA component (M1 or rnpB) and a protein subunit.</text>
</comment>
<dbReference type="Pfam" id="PF00825">
    <property type="entry name" value="Ribonuclease_P"/>
    <property type="match status" value="1"/>
</dbReference>
<dbReference type="HAMAP" id="MF_00227">
    <property type="entry name" value="RNase_P"/>
    <property type="match status" value="1"/>
</dbReference>
<dbReference type="STRING" id="1538553.JT25_013545"/>
<gene>
    <name evidence="7" type="primary">rnpA</name>
    <name evidence="9" type="ORF">JT25_013545</name>
</gene>
<evidence type="ECO:0000256" key="6">
    <source>
        <dbReference type="ARBA" id="ARBA00022884"/>
    </source>
</evidence>
<protein>
    <recommendedName>
        <fullName evidence="7 8">Ribonuclease P protein component</fullName>
        <shortName evidence="7">RNase P protein</shortName>
        <shortName evidence="7">RNaseP protein</shortName>
        <ecNumber evidence="7 8">3.1.26.5</ecNumber>
    </recommendedName>
    <alternativeName>
        <fullName evidence="7">Protein C5</fullName>
    </alternativeName>
</protein>
<dbReference type="EC" id="3.1.26.5" evidence="7 8"/>
<reference evidence="9 10" key="1">
    <citation type="journal article" date="2015" name="Environ. Microbiol.">
        <title>Methane oxidation coupled to nitrate reduction under hypoxia by the Gammaproteobacterium Methylomonas denitrificans, sp. nov. type strain FJG1.</title>
        <authorList>
            <person name="Kits K.D."/>
            <person name="Klotz M.G."/>
            <person name="Stein L.Y."/>
        </authorList>
    </citation>
    <scope>NUCLEOTIDE SEQUENCE [LARGE SCALE GENOMIC DNA]</scope>
    <source>
        <strain evidence="9 10">FJG1</strain>
    </source>
</reference>
<dbReference type="InterPro" id="IPR000100">
    <property type="entry name" value="RNase_P"/>
</dbReference>
<dbReference type="NCBIfam" id="TIGR00188">
    <property type="entry name" value="rnpA"/>
    <property type="match status" value="1"/>
</dbReference>
<comment type="function">
    <text evidence="1 7">RNaseP catalyzes the removal of the 5'-leader sequence from pre-tRNA to produce the mature 5'-terminus. It can also cleave other RNA substrates such as 4.5S RNA. The protein component plays an auxiliary but essential role in vivo by binding to the 5'-leader sequence and broadening the substrate specificity of the ribozyme.</text>
</comment>
<dbReference type="InterPro" id="IPR020539">
    <property type="entry name" value="RNase_P_CS"/>
</dbReference>
<dbReference type="Proteomes" id="UP000030512">
    <property type="component" value="Chromosome"/>
</dbReference>
<dbReference type="GO" id="GO:0030677">
    <property type="term" value="C:ribonuclease P complex"/>
    <property type="evidence" value="ECO:0007669"/>
    <property type="project" value="TreeGrafter"/>
</dbReference>
<evidence type="ECO:0000256" key="5">
    <source>
        <dbReference type="ARBA" id="ARBA00022801"/>
    </source>
</evidence>
<dbReference type="InterPro" id="IPR020568">
    <property type="entry name" value="Ribosomal_Su5_D2-typ_SF"/>
</dbReference>
<comment type="similarity">
    <text evidence="7">Belongs to the RnpA family.</text>
</comment>
<keyword evidence="10" id="KW-1185">Reference proteome</keyword>
<dbReference type="PROSITE" id="PS00648">
    <property type="entry name" value="RIBONUCLEASE_P"/>
    <property type="match status" value="1"/>
</dbReference>
<evidence type="ECO:0000256" key="3">
    <source>
        <dbReference type="ARBA" id="ARBA00022722"/>
    </source>
</evidence>
<evidence type="ECO:0000256" key="2">
    <source>
        <dbReference type="ARBA" id="ARBA00022694"/>
    </source>
</evidence>
<accession>A0A126T5X8</accession>
<dbReference type="EMBL" id="CP014476">
    <property type="protein sequence ID" value="AMK77493.1"/>
    <property type="molecule type" value="Genomic_DNA"/>
</dbReference>
<evidence type="ECO:0000256" key="1">
    <source>
        <dbReference type="ARBA" id="ARBA00002663"/>
    </source>
</evidence>
<evidence type="ECO:0000313" key="10">
    <source>
        <dbReference type="Proteomes" id="UP000030512"/>
    </source>
</evidence>
<dbReference type="KEGG" id="mdn:JT25_013545"/>
<keyword evidence="2 7" id="KW-0819">tRNA processing</keyword>
<evidence type="ECO:0000313" key="9">
    <source>
        <dbReference type="EMBL" id="AMK77493.1"/>
    </source>
</evidence>
<comment type="catalytic activity">
    <reaction evidence="7">
        <text>Endonucleolytic cleavage of RNA, removing 5'-extranucleotides from tRNA precursor.</text>
        <dbReference type="EC" id="3.1.26.5"/>
    </reaction>
</comment>
<keyword evidence="4 7" id="KW-0255">Endonuclease</keyword>
<dbReference type="GO" id="GO:0042781">
    <property type="term" value="F:3'-tRNA processing endoribonuclease activity"/>
    <property type="evidence" value="ECO:0007669"/>
    <property type="project" value="TreeGrafter"/>
</dbReference>
<name>A0A126T5X8_9GAMM</name>
<dbReference type="PANTHER" id="PTHR33992">
    <property type="entry name" value="RIBONUCLEASE P PROTEIN COMPONENT"/>
    <property type="match status" value="1"/>
</dbReference>
<dbReference type="RefSeq" id="WP_062328872.1">
    <property type="nucleotide sequence ID" value="NZ_CP014476.1"/>
</dbReference>
<dbReference type="GO" id="GO:0000049">
    <property type="term" value="F:tRNA binding"/>
    <property type="evidence" value="ECO:0007669"/>
    <property type="project" value="UniProtKB-UniRule"/>
</dbReference>
<proteinExistence type="inferred from homology"/>
<evidence type="ECO:0000256" key="4">
    <source>
        <dbReference type="ARBA" id="ARBA00022759"/>
    </source>
</evidence>
<evidence type="ECO:0000256" key="7">
    <source>
        <dbReference type="HAMAP-Rule" id="MF_00227"/>
    </source>
</evidence>
<organism evidence="9 10">
    <name type="scientific">Methylomonas denitrificans</name>
    <dbReference type="NCBI Taxonomy" id="1538553"/>
    <lineage>
        <taxon>Bacteria</taxon>
        <taxon>Pseudomonadati</taxon>
        <taxon>Pseudomonadota</taxon>
        <taxon>Gammaproteobacteria</taxon>
        <taxon>Methylococcales</taxon>
        <taxon>Methylococcaceae</taxon>
        <taxon>Methylomonas</taxon>
    </lineage>
</organism>